<keyword evidence="2" id="KW-1185">Reference proteome</keyword>
<evidence type="ECO:0000313" key="2">
    <source>
        <dbReference type="Proteomes" id="UP001596545"/>
    </source>
</evidence>
<gene>
    <name evidence="1" type="ORF">ACFQMF_01380</name>
</gene>
<dbReference type="Proteomes" id="UP001596545">
    <property type="component" value="Unassembled WGS sequence"/>
</dbReference>
<dbReference type="RefSeq" id="WP_256407323.1">
    <property type="nucleotide sequence ID" value="NZ_JANHDN010000001.1"/>
</dbReference>
<dbReference type="EMBL" id="JBHTBL010000001">
    <property type="protein sequence ID" value="MFC7323223.1"/>
    <property type="molecule type" value="Genomic_DNA"/>
</dbReference>
<name>A0ABD6AI05_9EURY</name>
<proteinExistence type="predicted"/>
<dbReference type="AlphaFoldDB" id="A0ABD6AI05"/>
<accession>A0ABD6AI05</accession>
<comment type="caution">
    <text evidence="1">The sequence shown here is derived from an EMBL/GenBank/DDBJ whole genome shotgun (WGS) entry which is preliminary data.</text>
</comment>
<evidence type="ECO:0000313" key="1">
    <source>
        <dbReference type="EMBL" id="MFC7323223.1"/>
    </source>
</evidence>
<sequence length="41" mass="4263">MAVCTALGCTADAEVVIRLDDGRERPVCPDDADAGEVVDDV</sequence>
<protein>
    <submittedName>
        <fullName evidence="1">Uncharacterized protein</fullName>
    </submittedName>
</protein>
<organism evidence="1 2">
    <name type="scientific">Halorubrum rutilum</name>
    <dbReference type="NCBI Taxonomy" id="1364933"/>
    <lineage>
        <taxon>Archaea</taxon>
        <taxon>Methanobacteriati</taxon>
        <taxon>Methanobacteriota</taxon>
        <taxon>Stenosarchaea group</taxon>
        <taxon>Halobacteria</taxon>
        <taxon>Halobacteriales</taxon>
        <taxon>Haloferacaceae</taxon>
        <taxon>Halorubrum</taxon>
    </lineage>
</organism>
<reference evidence="1 2" key="1">
    <citation type="journal article" date="2019" name="Int. J. Syst. Evol. Microbiol.">
        <title>The Global Catalogue of Microorganisms (GCM) 10K type strain sequencing project: providing services to taxonomists for standard genome sequencing and annotation.</title>
        <authorList>
            <consortium name="The Broad Institute Genomics Platform"/>
            <consortium name="The Broad Institute Genome Sequencing Center for Infectious Disease"/>
            <person name="Wu L."/>
            <person name="Ma J."/>
        </authorList>
    </citation>
    <scope>NUCLEOTIDE SEQUENCE [LARGE SCALE GENOMIC DNA]</scope>
    <source>
        <strain evidence="1 2">CGMCC 1.12554</strain>
    </source>
</reference>